<dbReference type="PATRIC" id="fig|700597.3.peg.3673"/>
<protein>
    <submittedName>
        <fullName evidence="1">Uncharacterized protein</fullName>
    </submittedName>
</protein>
<organism evidence="1 2">
    <name type="scientific">Streptomyces zinciresistens K42</name>
    <dbReference type="NCBI Taxonomy" id="700597"/>
    <lineage>
        <taxon>Bacteria</taxon>
        <taxon>Bacillati</taxon>
        <taxon>Actinomycetota</taxon>
        <taxon>Actinomycetes</taxon>
        <taxon>Kitasatosporales</taxon>
        <taxon>Streptomycetaceae</taxon>
        <taxon>Streptomyces</taxon>
    </lineage>
</organism>
<keyword evidence="2" id="KW-1185">Reference proteome</keyword>
<reference evidence="1 2" key="1">
    <citation type="submission" date="2011-08" db="EMBL/GenBank/DDBJ databases">
        <authorList>
            <person name="Lin Y."/>
            <person name="Hao X."/>
            <person name="Johnstone L."/>
            <person name="Miller S.J."/>
            <person name="Wei G."/>
            <person name="Rensing C."/>
        </authorList>
    </citation>
    <scope>NUCLEOTIDE SEQUENCE [LARGE SCALE GENOMIC DNA]</scope>
    <source>
        <strain evidence="1 2">K42</strain>
    </source>
</reference>
<accession>G2GE13</accession>
<evidence type="ECO:0000313" key="2">
    <source>
        <dbReference type="Proteomes" id="UP000004217"/>
    </source>
</evidence>
<dbReference type="AlphaFoldDB" id="G2GE13"/>
<comment type="caution">
    <text evidence="1">The sequence shown here is derived from an EMBL/GenBank/DDBJ whole genome shotgun (WGS) entry which is preliminary data.</text>
</comment>
<evidence type="ECO:0000313" key="1">
    <source>
        <dbReference type="EMBL" id="EGX58259.1"/>
    </source>
</evidence>
<proteinExistence type="predicted"/>
<dbReference type="RefSeq" id="WP_007497226.1">
    <property type="nucleotide sequence ID" value="NZ_AGBF01000061.1"/>
</dbReference>
<name>G2GE13_9ACTN</name>
<dbReference type="Proteomes" id="UP000004217">
    <property type="component" value="Unassembled WGS sequence"/>
</dbReference>
<sequence length="66" mass="7307">MVKVSAQEVDPFAALESLRSSLDQAGIVFPSLRVDPQMEQLIELGRVRVDVALKLADALRREEQAT</sequence>
<dbReference type="OrthoDB" id="4297040at2"/>
<gene>
    <name evidence="1" type="ORF">SZN_18712</name>
</gene>
<dbReference type="EMBL" id="AGBF01000061">
    <property type="protein sequence ID" value="EGX58259.1"/>
    <property type="molecule type" value="Genomic_DNA"/>
</dbReference>